<organism evidence="1 2">
    <name type="scientific">Corynebacterium hindlerae</name>
    <dbReference type="NCBI Taxonomy" id="699041"/>
    <lineage>
        <taxon>Bacteria</taxon>
        <taxon>Bacillati</taxon>
        <taxon>Actinomycetota</taxon>
        <taxon>Actinomycetes</taxon>
        <taxon>Mycobacteriales</taxon>
        <taxon>Corynebacteriaceae</taxon>
        <taxon>Corynebacterium</taxon>
    </lineage>
</organism>
<dbReference type="RefSeq" id="WP_182385538.1">
    <property type="nucleotide sequence ID" value="NZ_CP059833.1"/>
</dbReference>
<reference evidence="1 2" key="1">
    <citation type="submission" date="2020-07" db="EMBL/GenBank/DDBJ databases">
        <title>non toxigenic Corynebacterium sp. nov from a clinical source.</title>
        <authorList>
            <person name="Bernier A.-M."/>
            <person name="Bernard K."/>
        </authorList>
    </citation>
    <scope>NUCLEOTIDE SEQUENCE [LARGE SCALE GENOMIC DNA]</scope>
    <source>
        <strain evidence="2">NML 93-0612</strain>
    </source>
</reference>
<gene>
    <name evidence="1" type="ORF">HW450_10335</name>
</gene>
<evidence type="ECO:0000313" key="2">
    <source>
        <dbReference type="Proteomes" id="UP000515570"/>
    </source>
</evidence>
<proteinExistence type="predicted"/>
<dbReference type="EMBL" id="CP059833">
    <property type="protein sequence ID" value="QMV84731.1"/>
    <property type="molecule type" value="Genomic_DNA"/>
</dbReference>
<sequence length="147" mass="15696">MTSPLPTSSDPKYLTLGPGTLIFGSEGAKNEWSDYVKSVTVERNPSTGDSVMVLSGRTLPGERRESAALKVTCFQTLKKGGIIDWSWQNDGKTVPFEFKPKDSKSAAVVKGTVEVRAVTIGGDVGSKPTSDVEFPIIGVPSFTPESE</sequence>
<accession>A0A7G5FDP0</accession>
<dbReference type="AlphaFoldDB" id="A0A7G5FDP0"/>
<name>A0A7G5FDP0_9CORY</name>
<dbReference type="Proteomes" id="UP000515570">
    <property type="component" value="Chromosome"/>
</dbReference>
<protein>
    <submittedName>
        <fullName evidence="1">Uncharacterized protein</fullName>
    </submittedName>
</protein>
<evidence type="ECO:0000313" key="1">
    <source>
        <dbReference type="EMBL" id="QMV84731.1"/>
    </source>
</evidence>
<keyword evidence="2" id="KW-1185">Reference proteome</keyword>